<keyword evidence="10 17" id="KW-0249">Electron transport</keyword>
<accession>B1Q0F9</accession>
<evidence type="ECO:0000256" key="11">
    <source>
        <dbReference type="ARBA" id="ARBA00022989"/>
    </source>
</evidence>
<dbReference type="Pfam" id="PF00361">
    <property type="entry name" value="Proton_antipo_M"/>
    <property type="match status" value="1"/>
</dbReference>
<evidence type="ECO:0000256" key="5">
    <source>
        <dbReference type="ARBA" id="ARBA00021006"/>
    </source>
</evidence>
<evidence type="ECO:0000256" key="10">
    <source>
        <dbReference type="ARBA" id="ARBA00022982"/>
    </source>
</evidence>
<feature type="transmembrane region" description="Helical" evidence="17">
    <location>
        <begin position="208"/>
        <end position="229"/>
    </location>
</feature>
<evidence type="ECO:0000256" key="13">
    <source>
        <dbReference type="ARBA" id="ARBA00023075"/>
    </source>
</evidence>
<dbReference type="GO" id="GO:0003954">
    <property type="term" value="F:NADH dehydrogenase activity"/>
    <property type="evidence" value="ECO:0007669"/>
    <property type="project" value="TreeGrafter"/>
</dbReference>
<dbReference type="PANTHER" id="PTHR43507">
    <property type="entry name" value="NADH-UBIQUINONE OXIDOREDUCTASE CHAIN 4"/>
    <property type="match status" value="1"/>
</dbReference>
<dbReference type="InterPro" id="IPR001750">
    <property type="entry name" value="ND/Mrp_TM"/>
</dbReference>
<dbReference type="GO" id="GO:0008137">
    <property type="term" value="F:NADH dehydrogenase (ubiquinone) activity"/>
    <property type="evidence" value="ECO:0007669"/>
    <property type="project" value="UniProtKB-UniRule"/>
</dbReference>
<feature type="transmembrane region" description="Helical" evidence="17">
    <location>
        <begin position="270"/>
        <end position="289"/>
    </location>
</feature>
<keyword evidence="13 17" id="KW-0830">Ubiquinone</keyword>
<comment type="function">
    <text evidence="1">Core subunit of the mitochondrial membrane respiratory chain NADH dehydrogenase (Complex I) that is believed to belong to the minimal assembly required for catalysis. Complex I functions in the transfer of electrons from NADH to the respiratory chain. The immediate electron acceptor for the enzyme is believed to be ubiquinone.</text>
</comment>
<feature type="chain" id="PRO_5002769654" description="NADH-ubiquinone oxidoreductase chain 4" evidence="18">
    <location>
        <begin position="19"/>
        <end position="441"/>
    </location>
</feature>
<evidence type="ECO:0000256" key="14">
    <source>
        <dbReference type="ARBA" id="ARBA00023128"/>
    </source>
</evidence>
<comment type="function">
    <text evidence="17">Core subunit of the mitochondrial membrane respiratory chain NADH dehydrogenase (Complex I) which catalyzes electron transfer from NADH through the respiratory chain, using ubiquinone as an electron acceptor. Essential for the catalytic activity and assembly of complex I.</text>
</comment>
<keyword evidence="12 17" id="KW-0520">NAD</keyword>
<feature type="domain" description="NADH:quinone oxidoreductase/Mrp antiporter transmembrane" evidence="19">
    <location>
        <begin position="105"/>
        <end position="383"/>
    </location>
</feature>
<feature type="transmembrane region" description="Helical" evidence="17">
    <location>
        <begin position="420"/>
        <end position="440"/>
    </location>
</feature>
<feature type="transmembrane region" description="Helical" evidence="17">
    <location>
        <begin position="331"/>
        <end position="355"/>
    </location>
</feature>
<dbReference type="PANTHER" id="PTHR43507:SF20">
    <property type="entry name" value="NADH-UBIQUINONE OXIDOREDUCTASE CHAIN 4"/>
    <property type="match status" value="1"/>
</dbReference>
<feature type="transmembrane region" description="Helical" evidence="17">
    <location>
        <begin position="179"/>
        <end position="201"/>
    </location>
</feature>
<dbReference type="AlphaFoldDB" id="B1Q0F9"/>
<proteinExistence type="inferred from homology"/>
<dbReference type="EC" id="7.1.1.2" evidence="4 17"/>
<keyword evidence="9" id="KW-1278">Translocase</keyword>
<keyword evidence="8 17" id="KW-0812">Transmembrane</keyword>
<sequence>MLGLMMMMLSLILMQLKALENVIFLVLAVVVTMLSTSLSFSFFDWGGGFSGDLISMTLGGLCIFLTILMIYASNLFKVLKTYFDFYVKIIMFLAITLLICFFTGHFMVFYIFFEMSLIPLFLMILGWGHNPERLQAGIYMLFYTLTASLPMLIGLVKVWNLIGTLEMSLFIFEDCQMGWWWIVLMGAFLVKLPMFFVHLWLPKAHVEAPVAGSMILAGILLKLGGYGMIRMTPLLAFEMKIYSSVILGVSLVGAFYIGLICLCQNDMKALIAYSSVSHMGMMVSGIWSMKVVGMGGALVMMIAHGLCSSGLFCAANIMYERFGSRSILINRGILSIWPIFGLFCFLLCVFNFGAPPSINLFAELTLMMSIISWDILTMLLLMLICFFSAVYSIFLFSIIHHGKTIPSYSTSGLELREMMILFYHLVFLVILIVKTEVIFLI</sequence>
<feature type="signal peptide" evidence="18">
    <location>
        <begin position="1"/>
        <end position="18"/>
    </location>
</feature>
<evidence type="ECO:0000256" key="16">
    <source>
        <dbReference type="ARBA" id="ARBA00049551"/>
    </source>
</evidence>
<organism evidence="20">
    <name type="scientific">Mastigoproctus giganteus</name>
    <name type="common">Giant vinegaroon</name>
    <name type="synonym">Thelyphonus giganteus</name>
    <dbReference type="NCBI Taxonomy" id="58767"/>
    <lineage>
        <taxon>Eukaryota</taxon>
        <taxon>Metazoa</taxon>
        <taxon>Ecdysozoa</taxon>
        <taxon>Arthropoda</taxon>
        <taxon>Chelicerata</taxon>
        <taxon>Arachnida</taxon>
        <taxon>Uropygi</taxon>
        <taxon>Thelyphonida</taxon>
        <taxon>Thelyphonidae</taxon>
        <taxon>Mastigoproctus</taxon>
    </lineage>
</organism>
<evidence type="ECO:0000256" key="17">
    <source>
        <dbReference type="RuleBase" id="RU003297"/>
    </source>
</evidence>
<keyword evidence="7 17" id="KW-0679">Respiratory chain</keyword>
<dbReference type="EMBL" id="EU520643">
    <property type="protein sequence ID" value="ACA51965.1"/>
    <property type="molecule type" value="Genomic_DNA"/>
</dbReference>
<name>B1Q0F9_MASGI</name>
<reference evidence="20" key="1">
    <citation type="journal article" date="2008" name="Mol. Biol. Evol.">
        <title>Parallel evolution of truncated transfer RNA genes in arachnid mitochondrial genomes.</title>
        <authorList>
            <person name="Masta S.E."/>
            <person name="Boore J.L."/>
        </authorList>
    </citation>
    <scope>NUCLEOTIDE SEQUENCE</scope>
</reference>
<evidence type="ECO:0000256" key="18">
    <source>
        <dbReference type="SAM" id="SignalP"/>
    </source>
</evidence>
<feature type="transmembrane region" description="Helical" evidence="17">
    <location>
        <begin position="49"/>
        <end position="73"/>
    </location>
</feature>
<evidence type="ECO:0000256" key="8">
    <source>
        <dbReference type="ARBA" id="ARBA00022692"/>
    </source>
</evidence>
<evidence type="ECO:0000256" key="15">
    <source>
        <dbReference type="ARBA" id="ARBA00023136"/>
    </source>
</evidence>
<keyword evidence="15 17" id="KW-0472">Membrane</keyword>
<dbReference type="InterPro" id="IPR003918">
    <property type="entry name" value="NADH_UbQ_OxRdtase"/>
</dbReference>
<keyword evidence="14 17" id="KW-0496">Mitochondrion</keyword>
<dbReference type="GO" id="GO:0031966">
    <property type="term" value="C:mitochondrial membrane"/>
    <property type="evidence" value="ECO:0007669"/>
    <property type="project" value="UniProtKB-SubCell"/>
</dbReference>
<evidence type="ECO:0000259" key="19">
    <source>
        <dbReference type="Pfam" id="PF00361"/>
    </source>
</evidence>
<evidence type="ECO:0000256" key="12">
    <source>
        <dbReference type="ARBA" id="ARBA00023027"/>
    </source>
</evidence>
<dbReference type="GO" id="GO:0042773">
    <property type="term" value="P:ATP synthesis coupled electron transport"/>
    <property type="evidence" value="ECO:0007669"/>
    <property type="project" value="InterPro"/>
</dbReference>
<dbReference type="PRINTS" id="PR01437">
    <property type="entry name" value="NUOXDRDTASE4"/>
</dbReference>
<keyword evidence="18" id="KW-0732">Signal</keyword>
<comment type="catalytic activity">
    <reaction evidence="16 17">
        <text>a ubiquinone + NADH + 5 H(+)(in) = a ubiquinol + NAD(+) + 4 H(+)(out)</text>
        <dbReference type="Rhea" id="RHEA:29091"/>
        <dbReference type="Rhea" id="RHEA-COMP:9565"/>
        <dbReference type="Rhea" id="RHEA-COMP:9566"/>
        <dbReference type="ChEBI" id="CHEBI:15378"/>
        <dbReference type="ChEBI" id="CHEBI:16389"/>
        <dbReference type="ChEBI" id="CHEBI:17976"/>
        <dbReference type="ChEBI" id="CHEBI:57540"/>
        <dbReference type="ChEBI" id="CHEBI:57945"/>
        <dbReference type="EC" id="7.1.1.2"/>
    </reaction>
</comment>
<gene>
    <name evidence="20" type="primary">ND4</name>
</gene>
<feature type="transmembrane region" description="Helical" evidence="17">
    <location>
        <begin position="140"/>
        <end position="159"/>
    </location>
</feature>
<evidence type="ECO:0000256" key="9">
    <source>
        <dbReference type="ARBA" id="ARBA00022967"/>
    </source>
</evidence>
<evidence type="ECO:0000256" key="1">
    <source>
        <dbReference type="ARBA" id="ARBA00003257"/>
    </source>
</evidence>
<evidence type="ECO:0000256" key="6">
    <source>
        <dbReference type="ARBA" id="ARBA00022448"/>
    </source>
</evidence>
<evidence type="ECO:0000256" key="4">
    <source>
        <dbReference type="ARBA" id="ARBA00012944"/>
    </source>
</evidence>
<dbReference type="GO" id="GO:0015990">
    <property type="term" value="P:electron transport coupled proton transport"/>
    <property type="evidence" value="ECO:0007669"/>
    <property type="project" value="TreeGrafter"/>
</dbReference>
<comment type="subcellular location">
    <subcellularLocation>
        <location evidence="2 17">Mitochondrion membrane</location>
        <topology evidence="2 17">Multi-pass membrane protein</topology>
    </subcellularLocation>
</comment>
<keyword evidence="11 17" id="KW-1133">Transmembrane helix</keyword>
<feature type="transmembrane region" description="Helical" evidence="17">
    <location>
        <begin position="85"/>
        <end position="104"/>
    </location>
</feature>
<dbReference type="GO" id="GO:0048039">
    <property type="term" value="F:ubiquinone binding"/>
    <property type="evidence" value="ECO:0007669"/>
    <property type="project" value="TreeGrafter"/>
</dbReference>
<keyword evidence="6 17" id="KW-0813">Transport</keyword>
<feature type="transmembrane region" description="Helical" evidence="17">
    <location>
        <begin position="295"/>
        <end position="319"/>
    </location>
</feature>
<protein>
    <recommendedName>
        <fullName evidence="5 17">NADH-ubiquinone oxidoreductase chain 4</fullName>
        <ecNumber evidence="4 17">7.1.1.2</ecNumber>
    </recommendedName>
</protein>
<feature type="transmembrane region" description="Helical" evidence="17">
    <location>
        <begin position="375"/>
        <end position="399"/>
    </location>
</feature>
<evidence type="ECO:0000313" key="20">
    <source>
        <dbReference type="EMBL" id="ACA51965.1"/>
    </source>
</evidence>
<evidence type="ECO:0000256" key="7">
    <source>
        <dbReference type="ARBA" id="ARBA00022660"/>
    </source>
</evidence>
<feature type="transmembrane region" description="Helical" evidence="17">
    <location>
        <begin position="110"/>
        <end position="128"/>
    </location>
</feature>
<geneLocation type="mitochondrion" evidence="20"/>
<feature type="transmembrane region" description="Helical" evidence="17">
    <location>
        <begin position="241"/>
        <end position="263"/>
    </location>
</feature>
<comment type="similarity">
    <text evidence="3 17">Belongs to the complex I subunit 4 family.</text>
</comment>
<evidence type="ECO:0000256" key="3">
    <source>
        <dbReference type="ARBA" id="ARBA00009025"/>
    </source>
</evidence>
<evidence type="ECO:0000256" key="2">
    <source>
        <dbReference type="ARBA" id="ARBA00004225"/>
    </source>
</evidence>